<proteinExistence type="predicted"/>
<name>A0ABS0GPP4_9ACTN</name>
<organism evidence="1 2">
    <name type="scientific">Plantactinospora alkalitolerans</name>
    <dbReference type="NCBI Taxonomy" id="2789879"/>
    <lineage>
        <taxon>Bacteria</taxon>
        <taxon>Bacillati</taxon>
        <taxon>Actinomycetota</taxon>
        <taxon>Actinomycetes</taxon>
        <taxon>Micromonosporales</taxon>
        <taxon>Micromonosporaceae</taxon>
        <taxon>Plantactinospora</taxon>
    </lineage>
</organism>
<comment type="caution">
    <text evidence="1">The sequence shown here is derived from an EMBL/GenBank/DDBJ whole genome shotgun (WGS) entry which is preliminary data.</text>
</comment>
<reference evidence="1 2" key="1">
    <citation type="submission" date="2020-11" db="EMBL/GenBank/DDBJ databases">
        <title>A novel isolate from a Black sea contaminated sediment with potential to produce alkanes: Plantactinospora alkalitolerans sp. nov.</title>
        <authorList>
            <person name="Carro L."/>
            <person name="Veyisoglu A."/>
            <person name="Guven K."/>
            <person name="Schumann P."/>
            <person name="Klenk H.-P."/>
            <person name="Sahin N."/>
        </authorList>
    </citation>
    <scope>NUCLEOTIDE SEQUENCE [LARGE SCALE GENOMIC DNA]</scope>
    <source>
        <strain evidence="1 2">S1510</strain>
    </source>
</reference>
<evidence type="ECO:0000313" key="1">
    <source>
        <dbReference type="EMBL" id="MBF9127943.1"/>
    </source>
</evidence>
<sequence length="547" mass="60434">MAEEGQVFGFHRVFEGPSVRIATGSLLALPGRVASMHELAHQSLTEGTSFGHLMSICAVYDRVAPSRTANLHRLASQCRTVHESLATFESVWMAADGDLSVLAGSREYLSWYRDAAEAVPFADYSRLTLLAIQTIASACMNGPVLHGLARSGPDDPAAWRVAAPDRPDRRLALFHRGVPAEFWSETWRGCRDLLGEEAWPVFVPPAPSAAALTRTFSEEFDPLVSRVADYLDERIEGLLEKHGVRTVGSSADDLQAAVEAVEAAAPASRGRMSFADDLTASERTLAHFFRERVLLSDEPRPARILTLDDPLRFPFIQAGHDGGPPFVYVIVRAASRLLDQFSFPEGDRYRLTTLGNTLLTLIVARGPDGEWLLLDLQRPAEMADLANLLAGHAEIHLTWSLASLAEATNDDPDASGRPLATAVRAMELADFSLALLDFPIVAAIRGWAKQRLRFRYTSGIVRVNGTNQLHLVTMQFPGRDNLVIVLCGGHQEWGLRRFLDEEYPDATWDPDLLPENSQDTALRTLPLLLRSEHVIDYRALLTTRRMT</sequence>
<dbReference type="EMBL" id="JADPUN010000048">
    <property type="protein sequence ID" value="MBF9127943.1"/>
    <property type="molecule type" value="Genomic_DNA"/>
</dbReference>
<keyword evidence="2" id="KW-1185">Reference proteome</keyword>
<accession>A0ABS0GPP4</accession>
<dbReference type="RefSeq" id="WP_196199607.1">
    <property type="nucleotide sequence ID" value="NZ_JADPUN010000048.1"/>
</dbReference>
<gene>
    <name evidence="1" type="ORF">I0C86_02865</name>
</gene>
<protein>
    <submittedName>
        <fullName evidence="1">Uncharacterized protein</fullName>
    </submittedName>
</protein>
<dbReference type="Proteomes" id="UP000638560">
    <property type="component" value="Unassembled WGS sequence"/>
</dbReference>
<evidence type="ECO:0000313" key="2">
    <source>
        <dbReference type="Proteomes" id="UP000638560"/>
    </source>
</evidence>